<evidence type="ECO:0000256" key="4">
    <source>
        <dbReference type="ARBA" id="ARBA00023098"/>
    </source>
</evidence>
<keyword evidence="2" id="KW-0560">Oxidoreductase</keyword>
<reference evidence="5" key="5">
    <citation type="journal article" date="2021" name="G3 (Bethesda)">
        <title>Aegilops tauschii genome assembly Aet v5.0 features greater sequence contiguity and improved annotation.</title>
        <authorList>
            <person name="Wang L."/>
            <person name="Zhu T."/>
            <person name="Rodriguez J.C."/>
            <person name="Deal K.R."/>
            <person name="Dubcovsky J."/>
            <person name="McGuire P.E."/>
            <person name="Lux T."/>
            <person name="Spannagl M."/>
            <person name="Mayer K.F.X."/>
            <person name="Baldrich P."/>
            <person name="Meyers B.C."/>
            <person name="Huo N."/>
            <person name="Gu Y.Q."/>
            <person name="Zhou H."/>
            <person name="Devos K.M."/>
            <person name="Bennetzen J.L."/>
            <person name="Unver T."/>
            <person name="Budak H."/>
            <person name="Gulick P.J."/>
            <person name="Galiba G."/>
            <person name="Kalapos B."/>
            <person name="Nelson D.R."/>
            <person name="Li P."/>
            <person name="You F.M."/>
            <person name="Luo M.C."/>
            <person name="Dvorak J."/>
        </authorList>
    </citation>
    <scope>NUCLEOTIDE SEQUENCE [LARGE SCALE GENOMIC DNA]</scope>
    <source>
        <strain evidence="5">cv. AL8/78</strain>
    </source>
</reference>
<evidence type="ECO:0000313" key="6">
    <source>
        <dbReference type="Proteomes" id="UP000015105"/>
    </source>
</evidence>
<dbReference type="Gene3D" id="3.40.50.720">
    <property type="entry name" value="NAD(P)-binding Rossmann-like Domain"/>
    <property type="match status" value="1"/>
</dbReference>
<reference evidence="6" key="1">
    <citation type="journal article" date="2014" name="Science">
        <title>Ancient hybridizations among the ancestral genomes of bread wheat.</title>
        <authorList>
            <consortium name="International Wheat Genome Sequencing Consortium,"/>
            <person name="Marcussen T."/>
            <person name="Sandve S.R."/>
            <person name="Heier L."/>
            <person name="Spannagl M."/>
            <person name="Pfeifer M."/>
            <person name="Jakobsen K.S."/>
            <person name="Wulff B.B."/>
            <person name="Steuernagel B."/>
            <person name="Mayer K.F."/>
            <person name="Olsen O.A."/>
        </authorList>
    </citation>
    <scope>NUCLEOTIDE SEQUENCE [LARGE SCALE GENOMIC DNA]</scope>
    <source>
        <strain evidence="6">cv. AL8/78</strain>
    </source>
</reference>
<dbReference type="InterPro" id="IPR002347">
    <property type="entry name" value="SDR_fam"/>
</dbReference>
<proteinExistence type="inferred from homology"/>
<keyword evidence="4" id="KW-0443">Lipid metabolism</keyword>
<evidence type="ECO:0000256" key="3">
    <source>
        <dbReference type="ARBA" id="ARBA00023027"/>
    </source>
</evidence>
<evidence type="ECO:0000313" key="5">
    <source>
        <dbReference type="EnsemblPlants" id="AET2Gv20248500.12"/>
    </source>
</evidence>
<keyword evidence="6" id="KW-1185">Reference proteome</keyword>
<sequence length="292" mass="30423">VCARVCCRGESRRAALASVAGYASRCGYSTASSSQRLAGKVAVITGGASGIGKATAEEFVRNGAKVVLASELDADAACYTRCDVADEAQVAAAVDLAVARHGRLDVMFNNAGISGALTPVPLASLDITDFDRVMAVNARAMLAGVKHAARVMTPRRRGSIICTASTAGVLGSVAPHPYSVSKAAVLGLVRAVAGEMARSGVRVNAISPSYIPTPLVMRTMEEWYPKATAEERRRIVEQDVNEMEGTVLEAEDVARAALYLASDEAKYVNGHNLAVDGGYTVGKPPNMPAPAQ</sequence>
<organism evidence="5 6">
    <name type="scientific">Aegilops tauschii subsp. strangulata</name>
    <name type="common">Goatgrass</name>
    <dbReference type="NCBI Taxonomy" id="200361"/>
    <lineage>
        <taxon>Eukaryota</taxon>
        <taxon>Viridiplantae</taxon>
        <taxon>Streptophyta</taxon>
        <taxon>Embryophyta</taxon>
        <taxon>Tracheophyta</taxon>
        <taxon>Spermatophyta</taxon>
        <taxon>Magnoliopsida</taxon>
        <taxon>Liliopsida</taxon>
        <taxon>Poales</taxon>
        <taxon>Poaceae</taxon>
        <taxon>BOP clade</taxon>
        <taxon>Pooideae</taxon>
        <taxon>Triticodae</taxon>
        <taxon>Triticeae</taxon>
        <taxon>Triticinae</taxon>
        <taxon>Aegilops</taxon>
    </lineage>
</organism>
<dbReference type="AlphaFoldDB" id="A0A453ASH1"/>
<name>A0A453ASH1_AEGTS</name>
<dbReference type="Gramene" id="AET2Gv20248500.12">
    <property type="protein sequence ID" value="AET2Gv20248500.12"/>
    <property type="gene ID" value="AET2Gv20248500"/>
</dbReference>
<dbReference type="PANTHER" id="PTHR43180:SF28">
    <property type="entry name" value="NAD(P)-BINDING ROSSMANN-FOLD SUPERFAMILY PROTEIN"/>
    <property type="match status" value="1"/>
</dbReference>
<reference evidence="5" key="4">
    <citation type="submission" date="2019-03" db="UniProtKB">
        <authorList>
            <consortium name="EnsemblPlants"/>
        </authorList>
    </citation>
    <scope>IDENTIFICATION</scope>
</reference>
<evidence type="ECO:0000256" key="1">
    <source>
        <dbReference type="ARBA" id="ARBA00006484"/>
    </source>
</evidence>
<dbReference type="PRINTS" id="PR00081">
    <property type="entry name" value="GDHRDH"/>
</dbReference>
<reference evidence="6" key="2">
    <citation type="journal article" date="2017" name="Nat. Plants">
        <title>The Aegilops tauschii genome reveals multiple impacts of transposons.</title>
        <authorList>
            <person name="Zhao G."/>
            <person name="Zou C."/>
            <person name="Li K."/>
            <person name="Wang K."/>
            <person name="Li T."/>
            <person name="Gao L."/>
            <person name="Zhang X."/>
            <person name="Wang H."/>
            <person name="Yang Z."/>
            <person name="Liu X."/>
            <person name="Jiang W."/>
            <person name="Mao L."/>
            <person name="Kong X."/>
            <person name="Jiao Y."/>
            <person name="Jia J."/>
        </authorList>
    </citation>
    <scope>NUCLEOTIDE SEQUENCE [LARGE SCALE GENOMIC DNA]</scope>
    <source>
        <strain evidence="6">cv. AL8/78</strain>
    </source>
</reference>
<dbReference type="InterPro" id="IPR036291">
    <property type="entry name" value="NAD(P)-bd_dom_sf"/>
</dbReference>
<dbReference type="PANTHER" id="PTHR43180">
    <property type="entry name" value="3-OXOACYL-(ACYL-CARRIER-PROTEIN) REDUCTASE (AFU_ORTHOLOGUE AFUA_6G11210)"/>
    <property type="match status" value="1"/>
</dbReference>
<protein>
    <submittedName>
        <fullName evidence="5">Uncharacterized protein</fullName>
    </submittedName>
</protein>
<dbReference type="SUPFAM" id="SSF51735">
    <property type="entry name" value="NAD(P)-binding Rossmann-fold domains"/>
    <property type="match status" value="1"/>
</dbReference>
<dbReference type="PRINTS" id="PR00080">
    <property type="entry name" value="SDRFAMILY"/>
</dbReference>
<keyword evidence="3" id="KW-0520">NAD</keyword>
<reference evidence="5" key="3">
    <citation type="journal article" date="2017" name="Nature">
        <title>Genome sequence of the progenitor of the wheat D genome Aegilops tauschii.</title>
        <authorList>
            <person name="Luo M.C."/>
            <person name="Gu Y.Q."/>
            <person name="Puiu D."/>
            <person name="Wang H."/>
            <person name="Twardziok S.O."/>
            <person name="Deal K.R."/>
            <person name="Huo N."/>
            <person name="Zhu T."/>
            <person name="Wang L."/>
            <person name="Wang Y."/>
            <person name="McGuire P.E."/>
            <person name="Liu S."/>
            <person name="Long H."/>
            <person name="Ramasamy R.K."/>
            <person name="Rodriguez J.C."/>
            <person name="Van S.L."/>
            <person name="Yuan L."/>
            <person name="Wang Z."/>
            <person name="Xia Z."/>
            <person name="Xiao L."/>
            <person name="Anderson O.D."/>
            <person name="Ouyang S."/>
            <person name="Liang Y."/>
            <person name="Zimin A.V."/>
            <person name="Pertea G."/>
            <person name="Qi P."/>
            <person name="Bennetzen J.L."/>
            <person name="Dai X."/>
            <person name="Dawson M.W."/>
            <person name="Muller H.G."/>
            <person name="Kugler K."/>
            <person name="Rivarola-Duarte L."/>
            <person name="Spannagl M."/>
            <person name="Mayer K.F.X."/>
            <person name="Lu F.H."/>
            <person name="Bevan M.W."/>
            <person name="Leroy P."/>
            <person name="Li P."/>
            <person name="You F.M."/>
            <person name="Sun Q."/>
            <person name="Liu Z."/>
            <person name="Lyons E."/>
            <person name="Wicker T."/>
            <person name="Salzberg S.L."/>
            <person name="Devos K.M."/>
            <person name="Dvorak J."/>
        </authorList>
    </citation>
    <scope>NUCLEOTIDE SEQUENCE [LARGE SCALE GENOMIC DNA]</scope>
    <source>
        <strain evidence="5">cv. AL8/78</strain>
    </source>
</reference>
<dbReference type="GO" id="GO:0016491">
    <property type="term" value="F:oxidoreductase activity"/>
    <property type="evidence" value="ECO:0007669"/>
    <property type="project" value="UniProtKB-KW"/>
</dbReference>
<dbReference type="Pfam" id="PF13561">
    <property type="entry name" value="adh_short_C2"/>
    <property type="match status" value="1"/>
</dbReference>
<dbReference type="GO" id="GO:0006629">
    <property type="term" value="P:lipid metabolic process"/>
    <property type="evidence" value="ECO:0007669"/>
    <property type="project" value="UniProtKB-KW"/>
</dbReference>
<evidence type="ECO:0000256" key="2">
    <source>
        <dbReference type="ARBA" id="ARBA00023002"/>
    </source>
</evidence>
<comment type="similarity">
    <text evidence="1">Belongs to the short-chain dehydrogenases/reductases (SDR) family.</text>
</comment>
<dbReference type="Proteomes" id="UP000015105">
    <property type="component" value="Chromosome 2D"/>
</dbReference>
<dbReference type="FunFam" id="3.40.50.720:FF:000084">
    <property type="entry name" value="Short-chain dehydrogenase reductase"/>
    <property type="match status" value="1"/>
</dbReference>
<accession>A0A453ASH1</accession>
<dbReference type="EnsemblPlants" id="AET2Gv20248500.12">
    <property type="protein sequence ID" value="AET2Gv20248500.12"/>
    <property type="gene ID" value="AET2Gv20248500"/>
</dbReference>